<protein>
    <recommendedName>
        <fullName evidence="3">DUF169 domain-containing protein</fullName>
    </recommendedName>
</protein>
<dbReference type="Pfam" id="PF02596">
    <property type="entry name" value="DUF169"/>
    <property type="match status" value="1"/>
</dbReference>
<dbReference type="AlphaFoldDB" id="A0A4P6LX10"/>
<dbReference type="Proteomes" id="UP000289794">
    <property type="component" value="Chromosome"/>
</dbReference>
<dbReference type="RefSeq" id="WP_130180746.1">
    <property type="nucleotide sequence ID" value="NZ_CP035945.1"/>
</dbReference>
<dbReference type="InterPro" id="IPR003748">
    <property type="entry name" value="DUF169"/>
</dbReference>
<organism evidence="1 2">
    <name type="scientific">Blautia producta</name>
    <dbReference type="NCBI Taxonomy" id="33035"/>
    <lineage>
        <taxon>Bacteria</taxon>
        <taxon>Bacillati</taxon>
        <taxon>Bacillota</taxon>
        <taxon>Clostridia</taxon>
        <taxon>Lachnospirales</taxon>
        <taxon>Lachnospiraceae</taxon>
        <taxon>Blautia</taxon>
    </lineage>
</organism>
<evidence type="ECO:0000313" key="1">
    <source>
        <dbReference type="EMBL" id="QBE96656.1"/>
    </source>
</evidence>
<accession>A0A4P6LX10</accession>
<evidence type="ECO:0000313" key="2">
    <source>
        <dbReference type="Proteomes" id="UP000289794"/>
    </source>
</evidence>
<name>A0A4P6LX10_9FIRM</name>
<evidence type="ECO:0008006" key="3">
    <source>
        <dbReference type="Google" id="ProtNLM"/>
    </source>
</evidence>
<gene>
    <name evidence="1" type="ORF">PMF13cell1_02203</name>
</gene>
<dbReference type="KEGG" id="bpro:PMF13cell1_02203"/>
<sequence>MKSKMKEAIKLSSQPVAVIKSDRMPEGAIHFKEGVWGCVIAMLSAASKGRTAAFCEETTTCPGGKVGMGFKGFELGTIEYFLSTGGVGPKPGEFYKKNPDLARKYAENVPKVKAERYVVLKPLSEVKEEEKPEAVVFLVNADQLSALATLANYDQPTQDNVQIKFGAGCAQAILYAVSDQEDGKGKCTIGLTDPSARKCISKELLSFSIPYDRYLEMEEQVGESFLTKDTWVHLSERI</sequence>
<proteinExistence type="predicted"/>
<dbReference type="EMBL" id="CP035945">
    <property type="protein sequence ID" value="QBE96656.1"/>
    <property type="molecule type" value="Genomic_DNA"/>
</dbReference>
<reference evidence="1 2" key="1">
    <citation type="submission" date="2019-01" db="EMBL/GenBank/DDBJ databases">
        <title>PMF-metabolizing Aryl O-demethylase.</title>
        <authorList>
            <person name="Kim M."/>
        </authorList>
    </citation>
    <scope>NUCLEOTIDE SEQUENCE [LARGE SCALE GENOMIC DNA]</scope>
    <source>
        <strain evidence="1 2">PMF1</strain>
    </source>
</reference>